<feature type="domain" description="Mechanosensitive ion channel transmembrane helices 2/3" evidence="11">
    <location>
        <begin position="289"/>
        <end position="324"/>
    </location>
</feature>
<dbReference type="PANTHER" id="PTHR30221:SF1">
    <property type="entry name" value="SMALL-CONDUCTANCE MECHANOSENSITIVE CHANNEL"/>
    <property type="match status" value="1"/>
</dbReference>
<keyword evidence="3" id="KW-1003">Cell membrane</keyword>
<evidence type="ECO:0000256" key="7">
    <source>
        <dbReference type="RuleBase" id="RU369025"/>
    </source>
</evidence>
<comment type="function">
    <text evidence="7">Mechanosensitive channel that participates in the regulation of osmotic pressure changes within the cell, opening in response to stretch forces in the membrane lipid bilayer, without the need for other proteins. Contributes to normal resistance to hypoosmotic shock. Forms an ion channel of 1.0 nanosiemens conductance with a slight preference for anions.</text>
</comment>
<evidence type="ECO:0000256" key="5">
    <source>
        <dbReference type="ARBA" id="ARBA00022989"/>
    </source>
</evidence>
<gene>
    <name evidence="12" type="ORF">BST96_17520</name>
</gene>
<evidence type="ECO:0000256" key="4">
    <source>
        <dbReference type="ARBA" id="ARBA00022692"/>
    </source>
</evidence>
<dbReference type="Gene3D" id="3.30.70.100">
    <property type="match status" value="1"/>
</dbReference>
<dbReference type="SUPFAM" id="SSF82861">
    <property type="entry name" value="Mechanosensitive channel protein MscS (YggB), transmembrane region"/>
    <property type="match status" value="1"/>
</dbReference>
<evidence type="ECO:0000313" key="13">
    <source>
        <dbReference type="Proteomes" id="UP000193450"/>
    </source>
</evidence>
<dbReference type="Proteomes" id="UP000193450">
    <property type="component" value="Chromosome"/>
</dbReference>
<evidence type="ECO:0000256" key="1">
    <source>
        <dbReference type="ARBA" id="ARBA00004651"/>
    </source>
</evidence>
<dbReference type="SUPFAM" id="SSF50182">
    <property type="entry name" value="Sm-like ribonucleoproteins"/>
    <property type="match status" value="1"/>
</dbReference>
<feature type="domain" description="Mechanosensitive ion channel MscS C-terminal" evidence="10">
    <location>
        <begin position="400"/>
        <end position="482"/>
    </location>
</feature>
<dbReference type="InterPro" id="IPR010920">
    <property type="entry name" value="LSM_dom_sf"/>
</dbReference>
<sequence length="502" mass="55226">MNNKLYSIFSSSFTVVACVLLLISPKPVAQETYQAVTHQNPEVAIEDLVLMLLPLNQQELEVEAAAWYSILAETLHTVTKLEIKSKRIGRQTALLDDAAGEVEDIIAAKKSGDTEDIAEAEAALMEIGQDLNVKTDKIKQFTATASEQSIAKVENKGKELEQEKSELADSIASLRLQQTRRVDRLNKVLDALEAKGGDVKELRLYTAAVSGIKINVQDSTTAWKSAYEWMKSEDGGLLLFFNLVKFLLAVIVIVLLAKAAGRITDQLTRHNSVSLLLENFLKVAARRTVFFIGLIMILPIIGINTGPVLALIGAAGLVVGLALQGTLSNFASGVLILIYRPYDINDVIEVGVGGVSGIVDSMTLISTTIKTLDNKLITVPNNSVWNDAITNITGSDVRRVDLVFGISYGDDFTVAKKIMEKILAEHPAVLDEPEPNVRVHELADSSVNFVCRPWVKTDDYWDVYWDITETVKREFDNQGVSIPFPQRDVHFYPAGELALKKD</sequence>
<evidence type="ECO:0000259" key="9">
    <source>
        <dbReference type="Pfam" id="PF00924"/>
    </source>
</evidence>
<dbReference type="InterPro" id="IPR006685">
    <property type="entry name" value="MscS_channel_2nd"/>
</dbReference>
<evidence type="ECO:0000256" key="8">
    <source>
        <dbReference type="SAM" id="Coils"/>
    </source>
</evidence>
<keyword evidence="6 7" id="KW-0472">Membrane</keyword>
<keyword evidence="7" id="KW-0406">Ion transport</keyword>
<keyword evidence="8" id="KW-0175">Coiled coil</keyword>
<dbReference type="InterPro" id="IPR045275">
    <property type="entry name" value="MscS_archaea/bacteria_type"/>
</dbReference>
<organism evidence="12 13">
    <name type="scientific">Oceanicoccus sagamiensis</name>
    <dbReference type="NCBI Taxonomy" id="716816"/>
    <lineage>
        <taxon>Bacteria</taxon>
        <taxon>Pseudomonadati</taxon>
        <taxon>Pseudomonadota</taxon>
        <taxon>Gammaproteobacteria</taxon>
        <taxon>Cellvibrionales</taxon>
        <taxon>Spongiibacteraceae</taxon>
        <taxon>Oceanicoccus</taxon>
    </lineage>
</organism>
<keyword evidence="4 7" id="KW-0812">Transmembrane</keyword>
<dbReference type="InterPro" id="IPR011014">
    <property type="entry name" value="MscS_channel_TM-2"/>
</dbReference>
<dbReference type="GO" id="GO:0008381">
    <property type="term" value="F:mechanosensitive monoatomic ion channel activity"/>
    <property type="evidence" value="ECO:0007669"/>
    <property type="project" value="InterPro"/>
</dbReference>
<comment type="subunit">
    <text evidence="7">Homoheptamer.</text>
</comment>
<keyword evidence="7" id="KW-0407">Ion channel</keyword>
<protein>
    <recommendedName>
        <fullName evidence="7">Small-conductance mechanosensitive channel</fullName>
    </recommendedName>
</protein>
<dbReference type="InterPro" id="IPR049278">
    <property type="entry name" value="MS_channel_C"/>
</dbReference>
<feature type="domain" description="Mechanosensitive ion channel MscS" evidence="9">
    <location>
        <begin position="326"/>
        <end position="393"/>
    </location>
</feature>
<evidence type="ECO:0000259" key="10">
    <source>
        <dbReference type="Pfam" id="PF21082"/>
    </source>
</evidence>
<name>A0A1X9NLN6_9GAMM</name>
<dbReference type="Gene3D" id="1.10.287.1260">
    <property type="match status" value="1"/>
</dbReference>
<dbReference type="OrthoDB" id="9809206at2"/>
<evidence type="ECO:0000256" key="2">
    <source>
        <dbReference type="ARBA" id="ARBA00008017"/>
    </source>
</evidence>
<dbReference type="PANTHER" id="PTHR30221">
    <property type="entry name" value="SMALL-CONDUCTANCE MECHANOSENSITIVE CHANNEL"/>
    <property type="match status" value="1"/>
</dbReference>
<comment type="similarity">
    <text evidence="2 7">Belongs to the MscS (TC 1.A.23) family.</text>
</comment>
<dbReference type="InterPro" id="IPR011066">
    <property type="entry name" value="MscS_channel_C_sf"/>
</dbReference>
<feature type="coiled-coil region" evidence="8">
    <location>
        <begin position="143"/>
        <end position="195"/>
    </location>
</feature>
<keyword evidence="5 7" id="KW-1133">Transmembrane helix</keyword>
<dbReference type="Gene3D" id="2.30.30.60">
    <property type="match status" value="1"/>
</dbReference>
<dbReference type="AlphaFoldDB" id="A0A1X9NLN6"/>
<dbReference type="Pfam" id="PF21082">
    <property type="entry name" value="MS_channel_3rd"/>
    <property type="match status" value="1"/>
</dbReference>
<dbReference type="RefSeq" id="WP_085759939.1">
    <property type="nucleotide sequence ID" value="NZ_CP019343.1"/>
</dbReference>
<feature type="transmembrane region" description="Helical" evidence="7">
    <location>
        <begin position="289"/>
        <end position="312"/>
    </location>
</feature>
<keyword evidence="7" id="KW-0997">Cell inner membrane</keyword>
<evidence type="ECO:0000256" key="6">
    <source>
        <dbReference type="ARBA" id="ARBA00023136"/>
    </source>
</evidence>
<dbReference type="Pfam" id="PF00924">
    <property type="entry name" value="MS_channel_2nd"/>
    <property type="match status" value="1"/>
</dbReference>
<reference evidence="12 13" key="1">
    <citation type="submission" date="2016-11" db="EMBL/GenBank/DDBJ databases">
        <title>Trade-off between light-utilization and light-protection in marine flavobacteria.</title>
        <authorList>
            <person name="Kumagai Y."/>
        </authorList>
    </citation>
    <scope>NUCLEOTIDE SEQUENCE [LARGE SCALE GENOMIC DNA]</scope>
    <source>
        <strain evidence="12 13">NBRC 107125</strain>
    </source>
</reference>
<dbReference type="KEGG" id="osg:BST96_17520"/>
<dbReference type="EMBL" id="CP019343">
    <property type="protein sequence ID" value="ARN75747.1"/>
    <property type="molecule type" value="Genomic_DNA"/>
</dbReference>
<dbReference type="InterPro" id="IPR023408">
    <property type="entry name" value="MscS_beta-dom_sf"/>
</dbReference>
<evidence type="ECO:0000259" key="11">
    <source>
        <dbReference type="Pfam" id="PF21088"/>
    </source>
</evidence>
<comment type="subcellular location">
    <subcellularLocation>
        <location evidence="7">Cell inner membrane</location>
        <topology evidence="7">Multi-pass membrane protein</topology>
    </subcellularLocation>
    <subcellularLocation>
        <location evidence="1">Cell membrane</location>
        <topology evidence="1">Multi-pass membrane protein</topology>
    </subcellularLocation>
</comment>
<evidence type="ECO:0000313" key="12">
    <source>
        <dbReference type="EMBL" id="ARN75747.1"/>
    </source>
</evidence>
<dbReference type="SUPFAM" id="SSF82689">
    <property type="entry name" value="Mechanosensitive channel protein MscS (YggB), C-terminal domain"/>
    <property type="match status" value="1"/>
</dbReference>
<comment type="caution">
    <text evidence="7">Lacks conserved residue(s) required for the propagation of feature annotation.</text>
</comment>
<dbReference type="PROSITE" id="PS51257">
    <property type="entry name" value="PROKAR_LIPOPROTEIN"/>
    <property type="match status" value="1"/>
</dbReference>
<dbReference type="InterPro" id="IPR049142">
    <property type="entry name" value="MS_channel_1st"/>
</dbReference>
<accession>A0A1X9NLN6</accession>
<dbReference type="GO" id="GO:0005886">
    <property type="term" value="C:plasma membrane"/>
    <property type="evidence" value="ECO:0007669"/>
    <property type="project" value="UniProtKB-SubCell"/>
</dbReference>
<keyword evidence="7" id="KW-0813">Transport</keyword>
<dbReference type="Pfam" id="PF21088">
    <property type="entry name" value="MS_channel_1st"/>
    <property type="match status" value="1"/>
</dbReference>
<feature type="transmembrane region" description="Helical" evidence="7">
    <location>
        <begin position="318"/>
        <end position="339"/>
    </location>
</feature>
<keyword evidence="13" id="KW-1185">Reference proteome</keyword>
<proteinExistence type="inferred from homology"/>
<evidence type="ECO:0000256" key="3">
    <source>
        <dbReference type="ARBA" id="ARBA00022475"/>
    </source>
</evidence>
<feature type="transmembrane region" description="Helical" evidence="7">
    <location>
        <begin position="237"/>
        <end position="257"/>
    </location>
</feature>